<dbReference type="KEGG" id="pvo:PVOR_01390"/>
<protein>
    <submittedName>
        <fullName evidence="1">Uncharacterized protein</fullName>
    </submittedName>
</protein>
<proteinExistence type="predicted"/>
<gene>
    <name evidence="1" type="ORF">PVOR_01390</name>
</gene>
<sequence>MNVSGQKASVIFQKMIVNHLEDTSGIFIGTNQAIGWSTIKKTNQGFGELSHTVLSNAVGVLHDEDIVDFTIQDYHNIILTEVPNNQQQCAIHFGSLQTNSLINSCAIDLGDNKQLGWRTARKDNFGVGKPIGINSLKRTIGVLNDNDAVDATIITNQHDEDISTVIKNIRITQDTEET</sequence>
<evidence type="ECO:0000313" key="1">
    <source>
        <dbReference type="EMBL" id="EFU43825.1"/>
    </source>
</evidence>
<dbReference type="Proteomes" id="UP000003094">
    <property type="component" value="Unassembled WGS sequence"/>
</dbReference>
<reference evidence="1 2" key="1">
    <citation type="journal article" date="2010" name="BMC Genomics">
        <title>Genome sequence of the pattern forming Paenibacillus vortex bacterium reveals potential for thriving in complex environments.</title>
        <authorList>
            <person name="Sirota-Madi A."/>
            <person name="Olender T."/>
            <person name="Helman Y."/>
            <person name="Ingham C."/>
            <person name="Brainis I."/>
            <person name="Roth D."/>
            <person name="Hagi E."/>
            <person name="Brodsky L."/>
            <person name="Leshkowitz D."/>
            <person name="Galatenko V."/>
            <person name="Nikolaev V."/>
            <person name="Mugasimangalam R.C."/>
            <person name="Bransburg-Zabary S."/>
            <person name="Gutnick D.L."/>
            <person name="Lancet D."/>
            <person name="Ben-Jacob E."/>
        </authorList>
    </citation>
    <scope>NUCLEOTIDE SEQUENCE [LARGE SCALE GENOMIC DNA]</scope>
    <source>
        <strain evidence="1 2">V453</strain>
    </source>
</reference>
<evidence type="ECO:0000313" key="2">
    <source>
        <dbReference type="Proteomes" id="UP000003094"/>
    </source>
</evidence>
<dbReference type="RefSeq" id="WP_006207244.1">
    <property type="nucleotide sequence ID" value="NZ_ADHJ01000001.1"/>
</dbReference>
<name>A0A2R9T2C7_9BACL</name>
<keyword evidence="2" id="KW-1185">Reference proteome</keyword>
<dbReference type="EMBL" id="ADHJ01000001">
    <property type="protein sequence ID" value="EFU43825.1"/>
    <property type="molecule type" value="Genomic_DNA"/>
</dbReference>
<dbReference type="AlphaFoldDB" id="A0A2R9T2C7"/>
<organism evidence="1 2">
    <name type="scientific">Paenibacillus vortex V453</name>
    <dbReference type="NCBI Taxonomy" id="715225"/>
    <lineage>
        <taxon>Bacteria</taxon>
        <taxon>Bacillati</taxon>
        <taxon>Bacillota</taxon>
        <taxon>Bacilli</taxon>
        <taxon>Bacillales</taxon>
        <taxon>Paenibacillaceae</taxon>
        <taxon>Paenibacillus</taxon>
    </lineage>
</organism>
<accession>A0A2R9T2C7</accession>
<comment type="caution">
    <text evidence="1">The sequence shown here is derived from an EMBL/GenBank/DDBJ whole genome shotgun (WGS) entry which is preliminary data.</text>
</comment>